<accession>A0A2C6MCD6</accession>
<evidence type="ECO:0000313" key="1">
    <source>
        <dbReference type="EMBL" id="PHJ36876.1"/>
    </source>
</evidence>
<gene>
    <name evidence="1" type="ORF">P378_20045</name>
</gene>
<dbReference type="RefSeq" id="WP_099084160.1">
    <property type="nucleotide sequence ID" value="NZ_AWQQ01000146.1"/>
</dbReference>
<keyword evidence="2" id="KW-1185">Reference proteome</keyword>
<reference evidence="1 2" key="1">
    <citation type="submission" date="2013-09" db="EMBL/GenBank/DDBJ databases">
        <title>Biodegradation of hydrocarbons in the deep terrestrial subsurface : characterization of a microbial consortium composed of two Desulfotomaculum species originating from a deep geological formation.</title>
        <authorList>
            <person name="Aullo T."/>
            <person name="Berlendis S."/>
            <person name="Lascourreges J.-F."/>
            <person name="Dessort D."/>
            <person name="Saint-Laurent S."/>
            <person name="Schraauwers B."/>
            <person name="Mas J."/>
            <person name="Magot M."/>
            <person name="Ranchou-Peyruse A."/>
        </authorList>
    </citation>
    <scope>NUCLEOTIDE SEQUENCE [LARGE SCALE GENOMIC DNA]</scope>
    <source>
        <strain evidence="1 2">Bs107</strain>
    </source>
</reference>
<dbReference type="AlphaFoldDB" id="A0A2C6MCD6"/>
<comment type="caution">
    <text evidence="1">The sequence shown here is derived from an EMBL/GenBank/DDBJ whole genome shotgun (WGS) entry which is preliminary data.</text>
</comment>
<evidence type="ECO:0000313" key="2">
    <source>
        <dbReference type="Proteomes" id="UP000222564"/>
    </source>
</evidence>
<dbReference type="EMBL" id="AWQQ01000146">
    <property type="protein sequence ID" value="PHJ36876.1"/>
    <property type="molecule type" value="Genomic_DNA"/>
</dbReference>
<organism evidence="1 2">
    <name type="scientific">Desulforamulus profundi</name>
    <dbReference type="NCBI Taxonomy" id="1383067"/>
    <lineage>
        <taxon>Bacteria</taxon>
        <taxon>Bacillati</taxon>
        <taxon>Bacillota</taxon>
        <taxon>Clostridia</taxon>
        <taxon>Eubacteriales</taxon>
        <taxon>Peptococcaceae</taxon>
        <taxon>Desulforamulus</taxon>
    </lineage>
</organism>
<proteinExistence type="predicted"/>
<sequence length="280" mass="32588">MQNALLPNGQTVNAYEYDPQIHGYEIFCYYCKAKVSHVGIGKRNDVPFFRTTGRNESIHEDYCPEKRQVKQIKTLKTLNNYTVDINKINISDFHVIKVDFGYNDITHMPHGEISEISKNNPKKKLNYTLSYSNRKNCLVEKITSLATIAKLLQKNTPKQLSKIALDISGKMTLVNQLVIDQNQAYEIAKSSNFYLPWFIIYGKVRSVVKLNKVMFINFDEQDGLKPFTAYIFSGHYKFFTYTKEQLEGKHVLLQGNIKFNERYNKTELQVILNKQLYLLN</sequence>
<dbReference type="OrthoDB" id="1806595at2"/>
<protein>
    <submittedName>
        <fullName evidence="1">Uncharacterized protein</fullName>
    </submittedName>
</protein>
<dbReference type="Proteomes" id="UP000222564">
    <property type="component" value="Unassembled WGS sequence"/>
</dbReference>
<name>A0A2C6MCD6_9FIRM</name>